<evidence type="ECO:0000256" key="1">
    <source>
        <dbReference type="ARBA" id="ARBA00010641"/>
    </source>
</evidence>
<dbReference type="InterPro" id="IPR013249">
    <property type="entry name" value="RNA_pol_sigma70_r4_t2"/>
</dbReference>
<accession>A0A1G7S097</accession>
<evidence type="ECO:0000256" key="2">
    <source>
        <dbReference type="ARBA" id="ARBA00023015"/>
    </source>
</evidence>
<keyword evidence="8" id="KW-1185">Reference proteome</keyword>
<dbReference type="InterPro" id="IPR013324">
    <property type="entry name" value="RNA_pol_sigma_r3/r4-like"/>
</dbReference>
<feature type="domain" description="RNA polymerase sigma-70 region 2" evidence="5">
    <location>
        <begin position="27"/>
        <end position="93"/>
    </location>
</feature>
<dbReference type="SUPFAM" id="SSF88946">
    <property type="entry name" value="Sigma2 domain of RNA polymerase sigma factors"/>
    <property type="match status" value="1"/>
</dbReference>
<evidence type="ECO:0000256" key="4">
    <source>
        <dbReference type="ARBA" id="ARBA00023163"/>
    </source>
</evidence>
<dbReference type="SUPFAM" id="SSF88659">
    <property type="entry name" value="Sigma3 and sigma4 domains of RNA polymerase sigma factors"/>
    <property type="match status" value="1"/>
</dbReference>
<evidence type="ECO:0000259" key="6">
    <source>
        <dbReference type="Pfam" id="PF08281"/>
    </source>
</evidence>
<keyword evidence="3" id="KW-0731">Sigma factor</keyword>
<dbReference type="InterPro" id="IPR036388">
    <property type="entry name" value="WH-like_DNA-bd_sf"/>
</dbReference>
<dbReference type="GO" id="GO:0003677">
    <property type="term" value="F:DNA binding"/>
    <property type="evidence" value="ECO:0007669"/>
    <property type="project" value="InterPro"/>
</dbReference>
<dbReference type="AlphaFoldDB" id="A0A1G7S097"/>
<dbReference type="PANTHER" id="PTHR43133">
    <property type="entry name" value="RNA POLYMERASE ECF-TYPE SIGMA FACTO"/>
    <property type="match status" value="1"/>
</dbReference>
<dbReference type="Gene3D" id="1.10.1740.10">
    <property type="match status" value="1"/>
</dbReference>
<dbReference type="Gene3D" id="1.10.10.10">
    <property type="entry name" value="Winged helix-like DNA-binding domain superfamily/Winged helix DNA-binding domain"/>
    <property type="match status" value="1"/>
</dbReference>
<dbReference type="GO" id="GO:0006352">
    <property type="term" value="P:DNA-templated transcription initiation"/>
    <property type="evidence" value="ECO:0007669"/>
    <property type="project" value="InterPro"/>
</dbReference>
<dbReference type="Pfam" id="PF04542">
    <property type="entry name" value="Sigma70_r2"/>
    <property type="match status" value="1"/>
</dbReference>
<dbReference type="Pfam" id="PF08281">
    <property type="entry name" value="Sigma70_r4_2"/>
    <property type="match status" value="1"/>
</dbReference>
<reference evidence="8" key="1">
    <citation type="submission" date="2016-10" db="EMBL/GenBank/DDBJ databases">
        <authorList>
            <person name="Varghese N."/>
            <person name="Submissions S."/>
        </authorList>
    </citation>
    <scope>NUCLEOTIDE SEQUENCE [LARGE SCALE GENOMIC DNA]</scope>
    <source>
        <strain evidence="8">Gh-67</strain>
    </source>
</reference>
<evidence type="ECO:0000313" key="8">
    <source>
        <dbReference type="Proteomes" id="UP000199705"/>
    </source>
</evidence>
<protein>
    <submittedName>
        <fullName evidence="7">RNA polymerase sigma-70 factor, ECF subfamily</fullName>
    </submittedName>
</protein>
<evidence type="ECO:0000313" key="7">
    <source>
        <dbReference type="EMBL" id="SDG16446.1"/>
    </source>
</evidence>
<dbReference type="GO" id="GO:0016987">
    <property type="term" value="F:sigma factor activity"/>
    <property type="evidence" value="ECO:0007669"/>
    <property type="project" value="UniProtKB-KW"/>
</dbReference>
<dbReference type="EMBL" id="FNCG01000002">
    <property type="protein sequence ID" value="SDG16446.1"/>
    <property type="molecule type" value="Genomic_DNA"/>
</dbReference>
<dbReference type="STRING" id="551996.SAMN05192573_102415"/>
<evidence type="ECO:0000259" key="5">
    <source>
        <dbReference type="Pfam" id="PF04542"/>
    </source>
</evidence>
<dbReference type="InterPro" id="IPR014327">
    <property type="entry name" value="RNA_pol_sigma70_bacteroid"/>
</dbReference>
<gene>
    <name evidence="7" type="ORF">SAMN05192573_102415</name>
</gene>
<dbReference type="OrthoDB" id="1097528at2"/>
<dbReference type="InterPro" id="IPR013325">
    <property type="entry name" value="RNA_pol_sigma_r2"/>
</dbReference>
<dbReference type="Proteomes" id="UP000199705">
    <property type="component" value="Unassembled WGS sequence"/>
</dbReference>
<keyword evidence="2" id="KW-0805">Transcription regulation</keyword>
<feature type="domain" description="RNA polymerase sigma factor 70 region 4 type 2" evidence="6">
    <location>
        <begin position="123"/>
        <end position="171"/>
    </location>
</feature>
<dbReference type="NCBIfam" id="TIGR02937">
    <property type="entry name" value="sigma70-ECF"/>
    <property type="match status" value="1"/>
</dbReference>
<keyword evidence="4" id="KW-0804">Transcription</keyword>
<proteinExistence type="inferred from homology"/>
<dbReference type="PANTHER" id="PTHR43133:SF46">
    <property type="entry name" value="RNA POLYMERASE SIGMA-70 FACTOR ECF SUBFAMILY"/>
    <property type="match status" value="1"/>
</dbReference>
<dbReference type="NCBIfam" id="TIGR02985">
    <property type="entry name" value="Sig70_bacteroi1"/>
    <property type="match status" value="1"/>
</dbReference>
<organism evidence="7 8">
    <name type="scientific">Mucilaginibacter gossypii</name>
    <dbReference type="NCBI Taxonomy" id="551996"/>
    <lineage>
        <taxon>Bacteria</taxon>
        <taxon>Pseudomonadati</taxon>
        <taxon>Bacteroidota</taxon>
        <taxon>Sphingobacteriia</taxon>
        <taxon>Sphingobacteriales</taxon>
        <taxon>Sphingobacteriaceae</taxon>
        <taxon>Mucilaginibacter</taxon>
    </lineage>
</organism>
<dbReference type="InterPro" id="IPR007627">
    <property type="entry name" value="RNA_pol_sigma70_r2"/>
</dbReference>
<sequence>MSMYLKLDDQQLLRLLINGSEDAFAAIYNRYWRKLVAIGYSHTKDRFLAEEIVQEVFLSIWNRRNELKIDTVSSYLATAIKFSIFKHIATNNRRQRILSAMPNASLVEMTDELVHARFLKEYISGVVEEMPEKCRLVYKLSREEGLNVGEISQKMNIAEKTVEAHLSKALKVLRLNLKEFMVLAIFLHKI</sequence>
<dbReference type="InterPro" id="IPR039425">
    <property type="entry name" value="RNA_pol_sigma-70-like"/>
</dbReference>
<evidence type="ECO:0000256" key="3">
    <source>
        <dbReference type="ARBA" id="ARBA00023082"/>
    </source>
</evidence>
<comment type="similarity">
    <text evidence="1">Belongs to the sigma-70 factor family. ECF subfamily.</text>
</comment>
<name>A0A1G7S097_9SPHI</name>
<dbReference type="InterPro" id="IPR014284">
    <property type="entry name" value="RNA_pol_sigma-70_dom"/>
</dbReference>